<reference evidence="1" key="1">
    <citation type="journal article" date="2021" name="Proc. Natl. Acad. Sci. U.S.A.">
        <title>A Catalog of Tens of Thousands of Viruses from Human Metagenomes Reveals Hidden Associations with Chronic Diseases.</title>
        <authorList>
            <person name="Tisza M.J."/>
            <person name="Buck C.B."/>
        </authorList>
    </citation>
    <scope>NUCLEOTIDE SEQUENCE</scope>
    <source>
        <strain evidence="1">CtMYJ33</strain>
    </source>
</reference>
<organism evidence="1">
    <name type="scientific">Siphoviridae sp. ctMYJ33</name>
    <dbReference type="NCBI Taxonomy" id="2825461"/>
    <lineage>
        <taxon>Viruses</taxon>
        <taxon>Duplodnaviria</taxon>
        <taxon>Heunggongvirae</taxon>
        <taxon>Uroviricota</taxon>
        <taxon>Caudoviricetes</taxon>
    </lineage>
</organism>
<protein>
    <submittedName>
        <fullName evidence="1">Uncharacterized protein</fullName>
    </submittedName>
</protein>
<accession>A0A8S5PBV0</accession>
<proteinExistence type="predicted"/>
<sequence>MYSVKDVMKITGFGETKSYRIITKLQEAMKKENPNVIIIGKRIPKQYFDKYVLGKE</sequence>
<name>A0A8S5PBV0_9CAUD</name>
<dbReference type="EMBL" id="BK015370">
    <property type="protein sequence ID" value="DAE03700.1"/>
    <property type="molecule type" value="Genomic_DNA"/>
</dbReference>
<evidence type="ECO:0000313" key="1">
    <source>
        <dbReference type="EMBL" id="DAE03700.1"/>
    </source>
</evidence>